<dbReference type="EMBL" id="JARAKF010000001">
    <property type="protein sequence ID" value="MDU8999558.1"/>
    <property type="molecule type" value="Genomic_DNA"/>
</dbReference>
<gene>
    <name evidence="2" type="ORF">PU648_45845</name>
</gene>
<reference evidence="2 3" key="1">
    <citation type="submission" date="2023-02" db="EMBL/GenBank/DDBJ databases">
        <authorList>
            <person name="Maleckis M."/>
        </authorList>
    </citation>
    <scope>NUCLEOTIDE SEQUENCE [LARGE SCALE GENOMIC DNA]</scope>
    <source>
        <strain evidence="2 3">P8-A2</strain>
    </source>
</reference>
<protein>
    <submittedName>
        <fullName evidence="2">Uncharacterized protein</fullName>
    </submittedName>
</protein>
<evidence type="ECO:0000256" key="1">
    <source>
        <dbReference type="SAM" id="MobiDB-lite"/>
    </source>
</evidence>
<name>A0ABU3V054_9ACTN</name>
<comment type="caution">
    <text evidence="2">The sequence shown here is derived from an EMBL/GenBank/DDBJ whole genome shotgun (WGS) entry which is preliminary data.</text>
</comment>
<accession>A0ABU3V054</accession>
<organism evidence="2 3">
    <name type="scientific">Streptomyces mirabilis</name>
    <dbReference type="NCBI Taxonomy" id="68239"/>
    <lineage>
        <taxon>Bacteria</taxon>
        <taxon>Bacillati</taxon>
        <taxon>Actinomycetota</taxon>
        <taxon>Actinomycetes</taxon>
        <taxon>Kitasatosporales</taxon>
        <taxon>Streptomycetaceae</taxon>
        <taxon>Streptomyces</taxon>
    </lineage>
</organism>
<evidence type="ECO:0000313" key="2">
    <source>
        <dbReference type="EMBL" id="MDU8999558.1"/>
    </source>
</evidence>
<dbReference type="RefSeq" id="WP_316736280.1">
    <property type="nucleotide sequence ID" value="NZ_JARAKF010000001.1"/>
</dbReference>
<feature type="region of interest" description="Disordered" evidence="1">
    <location>
        <begin position="1"/>
        <end position="33"/>
    </location>
</feature>
<keyword evidence="3" id="KW-1185">Reference proteome</keyword>
<evidence type="ECO:0000313" key="3">
    <source>
        <dbReference type="Proteomes" id="UP001257627"/>
    </source>
</evidence>
<sequence length="53" mass="5661">MELDDAQPSSVAVDPGSRPSALQETEGPEYLKRPSVATGYRILAEDEAVELTA</sequence>
<dbReference type="Proteomes" id="UP001257627">
    <property type="component" value="Unassembled WGS sequence"/>
</dbReference>
<proteinExistence type="predicted"/>